<evidence type="ECO:0000313" key="1">
    <source>
        <dbReference type="EMBL" id="GAA3971724.1"/>
    </source>
</evidence>
<accession>A0ABP7PV12</accession>
<gene>
    <name evidence="1" type="ORF">GCM10022246_25220</name>
</gene>
<name>A0ABP7PV12_9SPHI</name>
<evidence type="ECO:0000313" key="2">
    <source>
        <dbReference type="Proteomes" id="UP001501081"/>
    </source>
</evidence>
<dbReference type="RefSeq" id="WP_316756487.1">
    <property type="nucleotide sequence ID" value="NZ_BAABAK010000011.1"/>
</dbReference>
<comment type="caution">
    <text evidence="1">The sequence shown here is derived from an EMBL/GenBank/DDBJ whole genome shotgun (WGS) entry which is preliminary data.</text>
</comment>
<dbReference type="EMBL" id="BAABAK010000011">
    <property type="protein sequence ID" value="GAA3971724.1"/>
    <property type="molecule type" value="Genomic_DNA"/>
</dbReference>
<dbReference type="Proteomes" id="UP001501081">
    <property type="component" value="Unassembled WGS sequence"/>
</dbReference>
<organism evidence="1 2">
    <name type="scientific">Pedobacter ginsengiterrae</name>
    <dbReference type="NCBI Taxonomy" id="871696"/>
    <lineage>
        <taxon>Bacteria</taxon>
        <taxon>Pseudomonadati</taxon>
        <taxon>Bacteroidota</taxon>
        <taxon>Sphingobacteriia</taxon>
        <taxon>Sphingobacteriales</taxon>
        <taxon>Sphingobacteriaceae</taxon>
        <taxon>Pedobacter</taxon>
    </lineage>
</organism>
<proteinExistence type="predicted"/>
<reference evidence="2" key="1">
    <citation type="journal article" date="2019" name="Int. J. Syst. Evol. Microbiol.">
        <title>The Global Catalogue of Microorganisms (GCM) 10K type strain sequencing project: providing services to taxonomists for standard genome sequencing and annotation.</title>
        <authorList>
            <consortium name="The Broad Institute Genomics Platform"/>
            <consortium name="The Broad Institute Genome Sequencing Center for Infectious Disease"/>
            <person name="Wu L."/>
            <person name="Ma J."/>
        </authorList>
    </citation>
    <scope>NUCLEOTIDE SEQUENCE [LARGE SCALE GENOMIC DNA]</scope>
    <source>
        <strain evidence="2">JCM 17338</strain>
    </source>
</reference>
<protein>
    <submittedName>
        <fullName evidence="1">Uncharacterized protein</fullName>
    </submittedName>
</protein>
<sequence length="71" mass="8345">MEFPHELKELFPNEIIEVRGNAEDLTVILTGETSVKNFAEVLKKRFKDLNDTYTLYLRNENQEGFLEVILE</sequence>
<keyword evidence="2" id="KW-1185">Reference proteome</keyword>